<name>A0A6A4KP06_9ERIC</name>
<comment type="caution">
    <text evidence="4">The sequence shown here is derived from an EMBL/GenBank/DDBJ whole genome shotgun (WGS) entry which is preliminary data.</text>
</comment>
<feature type="domain" description="DUF547" evidence="2">
    <location>
        <begin position="568"/>
        <end position="624"/>
    </location>
</feature>
<evidence type="ECO:0000256" key="1">
    <source>
        <dbReference type="SAM" id="MobiDB-lite"/>
    </source>
</evidence>
<evidence type="ECO:0000313" key="4">
    <source>
        <dbReference type="EMBL" id="KAE9444917.1"/>
    </source>
</evidence>
<dbReference type="PANTHER" id="PTHR23054">
    <property type="entry name" value="TERNARY COMPLEX FACTOR MIP1, LEUCINE-ZIPPER-RELATED"/>
    <property type="match status" value="1"/>
</dbReference>
<organism evidence="4">
    <name type="scientific">Rhododendron williamsianum</name>
    <dbReference type="NCBI Taxonomy" id="262921"/>
    <lineage>
        <taxon>Eukaryota</taxon>
        <taxon>Viridiplantae</taxon>
        <taxon>Streptophyta</taxon>
        <taxon>Embryophyta</taxon>
        <taxon>Tracheophyta</taxon>
        <taxon>Spermatophyta</taxon>
        <taxon>Magnoliopsida</taxon>
        <taxon>eudicotyledons</taxon>
        <taxon>Gunneridae</taxon>
        <taxon>Pentapetalae</taxon>
        <taxon>asterids</taxon>
        <taxon>Ericales</taxon>
        <taxon>Ericaceae</taxon>
        <taxon>Ericoideae</taxon>
        <taxon>Rhodoreae</taxon>
        <taxon>Rhododendron</taxon>
    </lineage>
</organism>
<sequence length="703" mass="78311">MGPEGCGRSKEPGVGVTFVHKRSKSFPDKRKLGEDNLDGFLEASDQSKLDTGHFKDCVKTKKKQSPRSAIQTSLKQEILQLEKKLQDQVIVRCALEKALGDGSSSRDFTNEASLPKPASDLIQEIAVLELEVVHLEQYLLSLYRKTFDQQISSSPSVKNVVLKSPFIAPRQRFLEASRSEASCPSLANPWNESSSIAEEKLLDSAVQRCHSSLSQRTFRSNRTSPPAESLAKLLRACHSQPLSMMEYASSNVISLADHLGTPICDHVPETPNKLSEDMIKCMSSIYCKLSDPPLTNHSVSSPNSSLSSLSAFSPKDQCNMWSPGLRKDSSFDVQLDNPFHVEGLKEFSGPYSTMVEVPCIHRDTQKLGDIEDMLQCFRSLIGQLEGVDPRKMKHEEKLAFWINVHNALVMHVLNLVNRNTNSHDTALYNSVMISFSVQAYLAYGIPQNNTKRVFLLLKAAYNIGGHIVSADTIQDPILGCRMSRPGQPEEEEGEREERGRTCRSESHKDGEDCLRGRRLVGEGASSSSPVVAAAAATRTRGGGRRRRERERGTDVVLVFIWLRFLLPSRTKFKAGDERQAYAIKHAEPLLHFALCSGSHSDPAVRVYTPKSVMQELEIAKEEYIRATFGVRKDKKILLPKIVESFAKDSGLSPAGVSEVIQKCLPESVRKNVKKCQSGKSGKSIEWVPYNFAFRYLISKELVK</sequence>
<proteinExistence type="predicted"/>
<dbReference type="InterPro" id="IPR006869">
    <property type="entry name" value="DUF547"/>
</dbReference>
<feature type="region of interest" description="Disordered" evidence="1">
    <location>
        <begin position="1"/>
        <end position="20"/>
    </location>
</feature>
<protein>
    <recommendedName>
        <fullName evidence="5">DUF547 domain-containing protein</fullName>
    </recommendedName>
</protein>
<feature type="domain" description="Ternary complex factor MIP1 leucine-zipper" evidence="3">
    <location>
        <begin position="71"/>
        <end position="149"/>
    </location>
</feature>
<dbReference type="PANTHER" id="PTHR23054:SF18">
    <property type="entry name" value="TERNARY COMPLEX FACTOR MIP1, LEUCINE-ZIPPER"/>
    <property type="match status" value="1"/>
</dbReference>
<dbReference type="EMBL" id="QEFC01004929">
    <property type="protein sequence ID" value="KAE9444917.1"/>
    <property type="molecule type" value="Genomic_DNA"/>
</dbReference>
<accession>A0A6A4KP06</accession>
<feature type="compositionally biased region" description="Basic and acidic residues" evidence="1">
    <location>
        <begin position="495"/>
        <end position="514"/>
    </location>
</feature>
<evidence type="ECO:0008006" key="5">
    <source>
        <dbReference type="Google" id="ProtNLM"/>
    </source>
</evidence>
<reference evidence="4" key="1">
    <citation type="journal article" date="2019" name="Genome Biol. Evol.">
        <title>The Rhododendron genome and chromosomal organization provide insight into shared whole-genome duplications across the heath family (Ericaceae).</title>
        <authorList>
            <person name="Soza V.L."/>
            <person name="Lindsley D."/>
            <person name="Waalkes A."/>
            <person name="Ramage E."/>
            <person name="Patwardhan R.P."/>
            <person name="Burton J.N."/>
            <person name="Adey A."/>
            <person name="Kumar A."/>
            <person name="Qiu R."/>
            <person name="Shendure J."/>
            <person name="Hall B."/>
        </authorList>
    </citation>
    <scope>NUCLEOTIDE SEQUENCE</scope>
    <source>
        <strain evidence="4">RSF 1966-606</strain>
    </source>
</reference>
<dbReference type="OrthoDB" id="418495at2759"/>
<feature type="non-terminal residue" evidence="4">
    <location>
        <position position="1"/>
    </location>
</feature>
<feature type="region of interest" description="Disordered" evidence="1">
    <location>
        <begin position="481"/>
        <end position="514"/>
    </location>
</feature>
<gene>
    <name evidence="4" type="ORF">C3L33_23184</name>
</gene>
<evidence type="ECO:0000259" key="3">
    <source>
        <dbReference type="Pfam" id="PF14389"/>
    </source>
</evidence>
<evidence type="ECO:0000259" key="2">
    <source>
        <dbReference type="Pfam" id="PF04784"/>
    </source>
</evidence>
<dbReference type="Pfam" id="PF04784">
    <property type="entry name" value="DUF547"/>
    <property type="match status" value="2"/>
</dbReference>
<dbReference type="Pfam" id="PF14389">
    <property type="entry name" value="Lzipper-MIP1"/>
    <property type="match status" value="1"/>
</dbReference>
<dbReference type="AlphaFoldDB" id="A0A6A4KP06"/>
<feature type="domain" description="DUF547" evidence="2">
    <location>
        <begin position="390"/>
        <end position="489"/>
    </location>
</feature>
<dbReference type="InterPro" id="IPR025757">
    <property type="entry name" value="MIP1_Leuzipper"/>
</dbReference>